<keyword evidence="3" id="KW-1185">Reference proteome</keyword>
<feature type="region of interest" description="Disordered" evidence="1">
    <location>
        <begin position="1"/>
        <end position="23"/>
    </location>
</feature>
<proteinExistence type="predicted"/>
<accession>A0A8T0HW43</accession>
<evidence type="ECO:0000313" key="2">
    <source>
        <dbReference type="EMBL" id="KAG0574905.1"/>
    </source>
</evidence>
<dbReference type="Proteomes" id="UP000822688">
    <property type="component" value="Chromosome V"/>
</dbReference>
<name>A0A8T0HW43_CERPU</name>
<evidence type="ECO:0000256" key="1">
    <source>
        <dbReference type="SAM" id="MobiDB-lite"/>
    </source>
</evidence>
<gene>
    <name evidence="2" type="ORF">KC19_VG301400</name>
</gene>
<protein>
    <submittedName>
        <fullName evidence="2">Uncharacterized protein</fullName>
    </submittedName>
</protein>
<evidence type="ECO:0000313" key="3">
    <source>
        <dbReference type="Proteomes" id="UP000822688"/>
    </source>
</evidence>
<reference evidence="2" key="1">
    <citation type="submission" date="2020-06" db="EMBL/GenBank/DDBJ databases">
        <title>WGS assembly of Ceratodon purpureus strain R40.</title>
        <authorList>
            <person name="Carey S.B."/>
            <person name="Jenkins J."/>
            <person name="Shu S."/>
            <person name="Lovell J.T."/>
            <person name="Sreedasyam A."/>
            <person name="Maumus F."/>
            <person name="Tiley G.P."/>
            <person name="Fernandez-Pozo N."/>
            <person name="Barry K."/>
            <person name="Chen C."/>
            <person name="Wang M."/>
            <person name="Lipzen A."/>
            <person name="Daum C."/>
            <person name="Saski C.A."/>
            <person name="Payton A.C."/>
            <person name="Mcbreen J.C."/>
            <person name="Conrad R.E."/>
            <person name="Kollar L.M."/>
            <person name="Olsson S."/>
            <person name="Huttunen S."/>
            <person name="Landis J.B."/>
            <person name="Wickett N.J."/>
            <person name="Johnson M.G."/>
            <person name="Rensing S.A."/>
            <person name="Grimwood J."/>
            <person name="Schmutz J."/>
            <person name="Mcdaniel S.F."/>
        </authorList>
    </citation>
    <scope>NUCLEOTIDE SEQUENCE</scope>
    <source>
        <strain evidence="2">R40</strain>
    </source>
</reference>
<comment type="caution">
    <text evidence="2">The sequence shown here is derived from an EMBL/GenBank/DDBJ whole genome shotgun (WGS) entry which is preliminary data.</text>
</comment>
<organism evidence="2 3">
    <name type="scientific">Ceratodon purpureus</name>
    <name type="common">Fire moss</name>
    <name type="synonym">Dicranum purpureum</name>
    <dbReference type="NCBI Taxonomy" id="3225"/>
    <lineage>
        <taxon>Eukaryota</taxon>
        <taxon>Viridiplantae</taxon>
        <taxon>Streptophyta</taxon>
        <taxon>Embryophyta</taxon>
        <taxon>Bryophyta</taxon>
        <taxon>Bryophytina</taxon>
        <taxon>Bryopsida</taxon>
        <taxon>Dicranidae</taxon>
        <taxon>Pseudoditrichales</taxon>
        <taxon>Ditrichaceae</taxon>
        <taxon>Ceratodon</taxon>
    </lineage>
</organism>
<dbReference type="EMBL" id="CM026426">
    <property type="protein sequence ID" value="KAG0574905.1"/>
    <property type="molecule type" value="Genomic_DNA"/>
</dbReference>
<sequence>MLHDVENMKPSQQLQPAHYSSKGCTTSFTKKVDFVNQKKGNVSEKTHSSTVAMPSSGNIKFLRYTIIE</sequence>
<dbReference type="AlphaFoldDB" id="A0A8T0HW43"/>